<reference evidence="3 4" key="1">
    <citation type="submission" date="2019-11" db="EMBL/GenBank/DDBJ databases">
        <title>Comparative genomics of hydrocarbon-degrading Desulfosarcina strains.</title>
        <authorList>
            <person name="Watanabe M."/>
            <person name="Kojima H."/>
            <person name="Fukui M."/>
        </authorList>
    </citation>
    <scope>NUCLEOTIDE SEQUENCE [LARGE SCALE GENOMIC DNA]</scope>
    <source>
        <strain evidence="3 4">28bB2T</strain>
    </source>
</reference>
<gene>
    <name evidence="3" type="ORF">DSCO28_09670</name>
</gene>
<dbReference type="RefSeq" id="WP_155308556.1">
    <property type="nucleotide sequence ID" value="NZ_AP021876.1"/>
</dbReference>
<dbReference type="InterPro" id="IPR000644">
    <property type="entry name" value="CBS_dom"/>
</dbReference>
<proteinExistence type="predicted"/>
<organism evidence="3 4">
    <name type="scientific">Desulfosarcina ovata subsp. sediminis</name>
    <dbReference type="NCBI Taxonomy" id="885957"/>
    <lineage>
        <taxon>Bacteria</taxon>
        <taxon>Pseudomonadati</taxon>
        <taxon>Thermodesulfobacteriota</taxon>
        <taxon>Desulfobacteria</taxon>
        <taxon>Desulfobacterales</taxon>
        <taxon>Desulfosarcinaceae</taxon>
        <taxon>Desulfosarcina</taxon>
    </lineage>
</organism>
<dbReference type="AlphaFoldDB" id="A0A5K7ZHR4"/>
<sequence length="184" mass="20658">MKSTTVFKLMVPLSEYARVSITATLDEAVAALSKSQKGFDPSKYPHRAVLVVDEHNMVVGKISQTQVLKALEPKYFEELEVDADMGINRLSNYILRTMVDKYDLFKEPFDEACQRAAKLPIRQIMIKPKADEFIDQDESLGQAIHRLVMGCHQSLIVREGKMVIGILRLTDVFSAAAEIMCPAP</sequence>
<dbReference type="PROSITE" id="PS51371">
    <property type="entry name" value="CBS"/>
    <property type="match status" value="1"/>
</dbReference>
<dbReference type="Pfam" id="PF00571">
    <property type="entry name" value="CBS"/>
    <property type="match status" value="2"/>
</dbReference>
<dbReference type="InterPro" id="IPR046342">
    <property type="entry name" value="CBS_dom_sf"/>
</dbReference>
<dbReference type="Proteomes" id="UP000425960">
    <property type="component" value="Chromosome"/>
</dbReference>
<evidence type="ECO:0000259" key="2">
    <source>
        <dbReference type="PROSITE" id="PS51371"/>
    </source>
</evidence>
<dbReference type="Gene3D" id="3.10.580.10">
    <property type="entry name" value="CBS-domain"/>
    <property type="match status" value="1"/>
</dbReference>
<accession>A0A5K7ZHR4</accession>
<dbReference type="SUPFAM" id="SSF54631">
    <property type="entry name" value="CBS-domain pair"/>
    <property type="match status" value="1"/>
</dbReference>
<feature type="domain" description="CBS" evidence="2">
    <location>
        <begin position="10"/>
        <end position="81"/>
    </location>
</feature>
<name>A0A5K7ZHR4_9BACT</name>
<evidence type="ECO:0000313" key="3">
    <source>
        <dbReference type="EMBL" id="BBO80401.1"/>
    </source>
</evidence>
<protein>
    <recommendedName>
        <fullName evidence="2">CBS domain-containing protein</fullName>
    </recommendedName>
</protein>
<keyword evidence="1" id="KW-0129">CBS domain</keyword>
<evidence type="ECO:0000256" key="1">
    <source>
        <dbReference type="PROSITE-ProRule" id="PRU00703"/>
    </source>
</evidence>
<dbReference type="KEGG" id="dov:DSCO28_09670"/>
<evidence type="ECO:0000313" key="4">
    <source>
        <dbReference type="Proteomes" id="UP000425960"/>
    </source>
</evidence>
<dbReference type="EMBL" id="AP021876">
    <property type="protein sequence ID" value="BBO80401.1"/>
    <property type="molecule type" value="Genomic_DNA"/>
</dbReference>